<feature type="domain" description="FAD-binding" evidence="6">
    <location>
        <begin position="301"/>
        <end position="331"/>
    </location>
</feature>
<proteinExistence type="inferred from homology"/>
<comment type="subcellular location">
    <subcellularLocation>
        <location evidence="5">Cytoplasm</location>
    </subcellularLocation>
</comment>
<dbReference type="GO" id="GO:0005737">
    <property type="term" value="C:cytoplasm"/>
    <property type="evidence" value="ECO:0007669"/>
    <property type="project" value="UniProtKB-SubCell"/>
</dbReference>
<keyword evidence="5" id="KW-0547">Nucleotide-binding</keyword>
<comment type="catalytic activity">
    <reaction evidence="5">
        <text>a tetracycline + NADPH + O2 + H(+) = an 11a-hydroxytetracycline + NADP(+) + H2O</text>
        <dbReference type="Rhea" id="RHEA:61444"/>
        <dbReference type="ChEBI" id="CHEBI:15377"/>
        <dbReference type="ChEBI" id="CHEBI:15378"/>
        <dbReference type="ChEBI" id="CHEBI:15379"/>
        <dbReference type="ChEBI" id="CHEBI:57783"/>
        <dbReference type="ChEBI" id="CHEBI:58349"/>
        <dbReference type="ChEBI" id="CHEBI:144644"/>
        <dbReference type="ChEBI" id="CHEBI:144645"/>
    </reaction>
</comment>
<evidence type="ECO:0000256" key="1">
    <source>
        <dbReference type="ARBA" id="ARBA00022630"/>
    </source>
</evidence>
<dbReference type="OrthoDB" id="9782160at2"/>
<dbReference type="PRINTS" id="PR00420">
    <property type="entry name" value="RNGMNOXGNASE"/>
</dbReference>
<keyword evidence="5" id="KW-0963">Cytoplasm</keyword>
<keyword evidence="2 5" id="KW-0274">FAD</keyword>
<comment type="subunit">
    <text evidence="5">Monomer.</text>
</comment>
<dbReference type="GO" id="GO:0004497">
    <property type="term" value="F:monooxygenase activity"/>
    <property type="evidence" value="ECO:0007669"/>
    <property type="project" value="UniProtKB-UniRule"/>
</dbReference>
<keyword evidence="3 5" id="KW-0560">Oxidoreductase</keyword>
<dbReference type="EC" id="1.14.13.-" evidence="5"/>
<evidence type="ECO:0000256" key="5">
    <source>
        <dbReference type="HAMAP-Rule" id="MF_00845"/>
    </source>
</evidence>
<evidence type="ECO:0000256" key="4">
    <source>
        <dbReference type="ARBA" id="ARBA00023033"/>
    </source>
</evidence>
<feature type="binding site" evidence="5">
    <location>
        <position position="111"/>
    </location>
    <ligand>
        <name>FAD</name>
        <dbReference type="ChEBI" id="CHEBI:57692"/>
    </ligand>
</feature>
<comment type="function">
    <text evidence="5">An FAD-requiring monooxygenase active on some tetracycline antibiotic derivatives, which leads to their inactivation. Hydroxylates carbon 11a of tetracycline and some analogs.</text>
</comment>
<evidence type="ECO:0000256" key="2">
    <source>
        <dbReference type="ARBA" id="ARBA00022827"/>
    </source>
</evidence>
<feature type="binding site" evidence="5">
    <location>
        <position position="44"/>
    </location>
    <ligand>
        <name>NADPH</name>
        <dbReference type="ChEBI" id="CHEBI:57783"/>
    </ligand>
</feature>
<evidence type="ECO:0000256" key="3">
    <source>
        <dbReference type="ARBA" id="ARBA00023002"/>
    </source>
</evidence>
<dbReference type="EMBL" id="FNBN01000007">
    <property type="protein sequence ID" value="SDG95475.1"/>
    <property type="molecule type" value="Genomic_DNA"/>
</dbReference>
<dbReference type="Proteomes" id="UP000199045">
    <property type="component" value="Unassembled WGS sequence"/>
</dbReference>
<keyword evidence="1 5" id="KW-0285">Flavoprotein</keyword>
<dbReference type="HAMAP" id="MF_00845">
    <property type="entry name" value="TetX_monooxygenase"/>
    <property type="match status" value="1"/>
</dbReference>
<evidence type="ECO:0000259" key="6">
    <source>
        <dbReference type="Pfam" id="PF01494"/>
    </source>
</evidence>
<dbReference type="Pfam" id="PF01494">
    <property type="entry name" value="FAD_binding_3"/>
    <property type="match status" value="2"/>
</dbReference>
<dbReference type="PANTHER" id="PTHR46972:SF1">
    <property type="entry name" value="FAD DEPENDENT OXIDOREDUCTASE DOMAIN-CONTAINING PROTEIN"/>
    <property type="match status" value="1"/>
</dbReference>
<dbReference type="RefSeq" id="WP_089836077.1">
    <property type="nucleotide sequence ID" value="NZ_FNBN01000007.1"/>
</dbReference>
<gene>
    <name evidence="7" type="ORF">SAMN04488121_107338</name>
</gene>
<name>A0A1G7YGT9_CHIFI</name>
<feature type="domain" description="FAD-binding" evidence="6">
    <location>
        <begin position="8"/>
        <end position="170"/>
    </location>
</feature>
<dbReference type="InterPro" id="IPR043683">
    <property type="entry name" value="TetX_monooxygenase"/>
</dbReference>
<keyword evidence="5" id="KW-0521">NADP</keyword>
<reference evidence="7 8" key="1">
    <citation type="submission" date="2016-10" db="EMBL/GenBank/DDBJ databases">
        <authorList>
            <person name="de Groot N.N."/>
        </authorList>
    </citation>
    <scope>NUCLEOTIDE SEQUENCE [LARGE SCALE GENOMIC DNA]</scope>
    <source>
        <strain evidence="7 8">DSM 527</strain>
    </source>
</reference>
<dbReference type="GO" id="GO:0071949">
    <property type="term" value="F:FAD binding"/>
    <property type="evidence" value="ECO:0007669"/>
    <property type="project" value="InterPro"/>
</dbReference>
<protein>
    <recommendedName>
        <fullName evidence="5">Flavin-dependent monooxygenase</fullName>
    </recommendedName>
    <alternativeName>
        <fullName evidence="5">TetX monooxygenase</fullName>
        <shortName evidence="5">TetX</shortName>
        <ecNumber evidence="5">1.14.13.-</ecNumber>
    </alternativeName>
</protein>
<dbReference type="STRING" id="104663.SAMN04488121_107338"/>
<dbReference type="GO" id="GO:0046677">
    <property type="term" value="P:response to antibiotic"/>
    <property type="evidence" value="ECO:0007669"/>
    <property type="project" value="InterPro"/>
</dbReference>
<evidence type="ECO:0000313" key="7">
    <source>
        <dbReference type="EMBL" id="SDG95475.1"/>
    </source>
</evidence>
<dbReference type="SUPFAM" id="SSF51905">
    <property type="entry name" value="FAD/NAD(P)-binding domain"/>
    <property type="match status" value="1"/>
</dbReference>
<dbReference type="PANTHER" id="PTHR46972">
    <property type="entry name" value="MONOOXYGENASE ASQM-RELATED"/>
    <property type="match status" value="1"/>
</dbReference>
<comment type="cofactor">
    <cofactor evidence="5">
        <name>FAD</name>
        <dbReference type="ChEBI" id="CHEBI:57692"/>
    </cofactor>
</comment>
<sequence>MSILRNKKIAIVGGGPGGLTLARILQMKNADVKVYERDPGKDARAQGATLDLHFESGLKALREAGLMEAFKANYRPGADRLRVMNKHANVVMEDSEREQGDEAYFRPEIDRGPLKKILLESLHPDTVVWNSHFVSLARLDRGWQLTFRDGTTAFADIVIAADGANSKIRPYITPIKPFYAGLTVVEGAVYNSATACPNIHRLLQNGKIFVLGDDKSLIVSSKGDGSLVFYTGCKTDEYWSRDCGIDFSDKAQVFAWFKTNFAGWAPVWDELFENASSHFVTRPQYCMPLDQTWEPLPDITMLGDAAHLMPPYAGEGVNMAMLDALELGQCLTNDDFPDTLAAIAYYEQQMRTRASETAAQTLESTDALHSPDAIPFIRQTVS</sequence>
<organism evidence="7 8">
    <name type="scientific">Chitinophaga filiformis</name>
    <name type="common">Myxococcus filiformis</name>
    <name type="synonym">Flexibacter filiformis</name>
    <dbReference type="NCBI Taxonomy" id="104663"/>
    <lineage>
        <taxon>Bacteria</taxon>
        <taxon>Pseudomonadati</taxon>
        <taxon>Bacteroidota</taxon>
        <taxon>Chitinophagia</taxon>
        <taxon>Chitinophagales</taxon>
        <taxon>Chitinophagaceae</taxon>
        <taxon>Chitinophaga</taxon>
    </lineage>
</organism>
<comment type="domain">
    <text evidence="5">Consists of an N-terminal FAD-binding domain with a Rossman fold and a C-terminal substrate-binding domain.</text>
</comment>
<feature type="binding site" evidence="5">
    <location>
        <position position="51"/>
    </location>
    <ligand>
        <name>FAD</name>
        <dbReference type="ChEBI" id="CHEBI:57692"/>
    </ligand>
</feature>
<dbReference type="InterPro" id="IPR002938">
    <property type="entry name" value="FAD-bd"/>
</dbReference>
<comment type="similarity">
    <text evidence="5">Belongs to the aromatic-ring hydroxylase family. TetX subfamily.</text>
</comment>
<dbReference type="AlphaFoldDB" id="A0A1G7YGT9"/>
<evidence type="ECO:0000313" key="8">
    <source>
        <dbReference type="Proteomes" id="UP000199045"/>
    </source>
</evidence>
<dbReference type="Gene3D" id="3.50.50.60">
    <property type="entry name" value="FAD/NAD(P)-binding domain"/>
    <property type="match status" value="1"/>
</dbReference>
<feature type="binding site" evidence="5">
    <location>
        <position position="304"/>
    </location>
    <ligand>
        <name>FAD</name>
        <dbReference type="ChEBI" id="CHEBI:57692"/>
    </ligand>
</feature>
<keyword evidence="4 5" id="KW-0503">Monooxygenase</keyword>
<accession>A0A1G7YGT9</accession>
<dbReference type="InterPro" id="IPR036188">
    <property type="entry name" value="FAD/NAD-bd_sf"/>
</dbReference>